<dbReference type="Gene3D" id="3.90.25.10">
    <property type="entry name" value="UDP-galactose 4-epimerase, domain 1"/>
    <property type="match status" value="1"/>
</dbReference>
<dbReference type="InterPro" id="IPR016040">
    <property type="entry name" value="NAD(P)-bd_dom"/>
</dbReference>
<evidence type="ECO:0000259" key="1">
    <source>
        <dbReference type="Pfam" id="PF13460"/>
    </source>
</evidence>
<dbReference type="EMBL" id="CP048711">
    <property type="protein sequence ID" value="QIB64967.1"/>
    <property type="molecule type" value="Genomic_DNA"/>
</dbReference>
<proteinExistence type="predicted"/>
<dbReference type="AlphaFoldDB" id="A0A6C0U1U8"/>
<evidence type="ECO:0000313" key="3">
    <source>
        <dbReference type="Proteomes" id="UP000477680"/>
    </source>
</evidence>
<name>A0A6C0U1U8_9GAMM</name>
<dbReference type="KEGG" id="kim:G3T16_05710"/>
<dbReference type="Proteomes" id="UP000477680">
    <property type="component" value="Chromosome"/>
</dbReference>
<sequence>MLDLLVNGGTGDQVVAGARMQPEGVDAPFRVVDYDDVEGMVKAFDGVQRVVFIPSFADTDKRAWQGRNVVAAAERAGASQIIFISIMDTRLDSPMPFARAYGEIESALTNSSVPAVILRTSMYTDNLAEQYPMWLKTGQLVTCAGDGRVSYVSRDDIAASIVAVLQEAVERHGGKTYTLTGPEALGYADVASLINELYGAKIKLVDVEREEFASRLKEIWGVAYGGLEHVARVTPMFQTVFKQGLMSEVTSDVLRLSGRPPESARTWLTRHK</sequence>
<dbReference type="InterPro" id="IPR052718">
    <property type="entry name" value="NmrA-type_oxidoreductase"/>
</dbReference>
<organism evidence="2 3">
    <name type="scientific">Kineobactrum salinum</name>
    <dbReference type="NCBI Taxonomy" id="2708301"/>
    <lineage>
        <taxon>Bacteria</taxon>
        <taxon>Pseudomonadati</taxon>
        <taxon>Pseudomonadota</taxon>
        <taxon>Gammaproteobacteria</taxon>
        <taxon>Cellvibrionales</taxon>
        <taxon>Halieaceae</taxon>
        <taxon>Kineobactrum</taxon>
    </lineage>
</organism>
<feature type="domain" description="NAD(P)-binding" evidence="1">
    <location>
        <begin position="29"/>
        <end position="167"/>
    </location>
</feature>
<reference evidence="2 3" key="1">
    <citation type="submission" date="2020-02" db="EMBL/GenBank/DDBJ databases">
        <title>Genome sequencing for Kineobactrum sp. M2.</title>
        <authorList>
            <person name="Park S.-J."/>
        </authorList>
    </citation>
    <scope>NUCLEOTIDE SEQUENCE [LARGE SCALE GENOMIC DNA]</scope>
    <source>
        <strain evidence="2 3">M2</strain>
    </source>
</reference>
<gene>
    <name evidence="2" type="ORF">G3T16_05710</name>
</gene>
<dbReference type="InterPro" id="IPR036291">
    <property type="entry name" value="NAD(P)-bd_dom_sf"/>
</dbReference>
<dbReference type="PANTHER" id="PTHR47129">
    <property type="entry name" value="QUINONE OXIDOREDUCTASE 2"/>
    <property type="match status" value="1"/>
</dbReference>
<evidence type="ECO:0000313" key="2">
    <source>
        <dbReference type="EMBL" id="QIB64967.1"/>
    </source>
</evidence>
<protein>
    <submittedName>
        <fullName evidence="2">NAD(P)H-binding protein</fullName>
    </submittedName>
</protein>
<dbReference type="PANTHER" id="PTHR47129:SF1">
    <property type="entry name" value="NMRA-LIKE DOMAIN-CONTAINING PROTEIN"/>
    <property type="match status" value="1"/>
</dbReference>
<dbReference type="Pfam" id="PF13460">
    <property type="entry name" value="NAD_binding_10"/>
    <property type="match status" value="1"/>
</dbReference>
<keyword evidence="3" id="KW-1185">Reference proteome</keyword>
<dbReference type="Gene3D" id="3.40.50.720">
    <property type="entry name" value="NAD(P)-binding Rossmann-like Domain"/>
    <property type="match status" value="1"/>
</dbReference>
<dbReference type="SUPFAM" id="SSF51735">
    <property type="entry name" value="NAD(P)-binding Rossmann-fold domains"/>
    <property type="match status" value="1"/>
</dbReference>
<accession>A0A6C0U1U8</accession>